<evidence type="ECO:0000313" key="2">
    <source>
        <dbReference type="EMBL" id="EFC35999.1"/>
    </source>
</evidence>
<name>D2W4K3_NAEGR</name>
<feature type="transmembrane region" description="Helical" evidence="1">
    <location>
        <begin position="188"/>
        <end position="215"/>
    </location>
</feature>
<proteinExistence type="predicted"/>
<dbReference type="InParanoid" id="D2W4K3"/>
<keyword evidence="1" id="KW-1133">Transmembrane helix</keyword>
<dbReference type="VEuPathDB" id="AmoebaDB:NAEGRDRAFT_76337"/>
<organism evidence="3">
    <name type="scientific">Naegleria gruberi</name>
    <name type="common">Amoeba</name>
    <dbReference type="NCBI Taxonomy" id="5762"/>
    <lineage>
        <taxon>Eukaryota</taxon>
        <taxon>Discoba</taxon>
        <taxon>Heterolobosea</taxon>
        <taxon>Tetramitia</taxon>
        <taxon>Eutetramitia</taxon>
        <taxon>Vahlkampfiidae</taxon>
        <taxon>Naegleria</taxon>
    </lineage>
</organism>
<reference evidence="2 3" key="1">
    <citation type="journal article" date="2010" name="Cell">
        <title>The genome of Naegleria gruberi illuminates early eukaryotic versatility.</title>
        <authorList>
            <person name="Fritz-Laylin L.K."/>
            <person name="Prochnik S.E."/>
            <person name="Ginger M.L."/>
            <person name="Dacks J.B."/>
            <person name="Carpenter M.L."/>
            <person name="Field M.C."/>
            <person name="Kuo A."/>
            <person name="Paredez A."/>
            <person name="Chapman J."/>
            <person name="Pham J."/>
            <person name="Shu S."/>
            <person name="Neupane R."/>
            <person name="Cipriano M."/>
            <person name="Mancuso J."/>
            <person name="Tu H."/>
            <person name="Salamov A."/>
            <person name="Lindquist E."/>
            <person name="Shapiro H."/>
            <person name="Lucas S."/>
            <person name="Grigoriev I.V."/>
            <person name="Cande W.Z."/>
            <person name="Fulton C."/>
            <person name="Rokhsar D.S."/>
            <person name="Dawson S.C."/>
        </authorList>
    </citation>
    <scope>NUCLEOTIDE SEQUENCE [LARGE SCALE GENOMIC DNA]</scope>
    <source>
        <strain evidence="2 3">NEG-M</strain>
    </source>
</reference>
<evidence type="ECO:0000313" key="3">
    <source>
        <dbReference type="Proteomes" id="UP000006671"/>
    </source>
</evidence>
<feature type="transmembrane region" description="Helical" evidence="1">
    <location>
        <begin position="44"/>
        <end position="69"/>
    </location>
</feature>
<sequence>MAECLESLLLAVQCCAEVATIVREIDETDGENRKEIVKLKAKKIGILLVVISSCLVCFLLGVGSLYLVATRLSEQIDVQYVHNCCFAVGTSYCYMNSHDSNYEYCEYKVSYAKLSPTIVSNPNQFNSSFISEQCQQIMPSNTHAITTFNYLKKFTPNNSTICYSNAEETIFTFNEPIHTTTISTTQQVLFYFIVISVLAFCFFMVMVLVLGFYFVERKSEKKDKSQYEEIKEGEDNL</sequence>
<dbReference type="KEGG" id="ngr:NAEGRDRAFT_76337"/>
<keyword evidence="1" id="KW-0472">Membrane</keyword>
<dbReference type="EMBL" id="GG738962">
    <property type="protein sequence ID" value="EFC35999.1"/>
    <property type="molecule type" value="Genomic_DNA"/>
</dbReference>
<gene>
    <name evidence="2" type="ORF">NAEGRDRAFT_76337</name>
</gene>
<dbReference type="Proteomes" id="UP000006671">
    <property type="component" value="Unassembled WGS sequence"/>
</dbReference>
<keyword evidence="3" id="KW-1185">Reference proteome</keyword>
<dbReference type="AlphaFoldDB" id="D2W4K3"/>
<dbReference type="GeneID" id="8856293"/>
<protein>
    <submittedName>
        <fullName evidence="2">Predicted protein</fullName>
    </submittedName>
</protein>
<keyword evidence="1" id="KW-0812">Transmembrane</keyword>
<evidence type="ECO:0000256" key="1">
    <source>
        <dbReference type="SAM" id="Phobius"/>
    </source>
</evidence>
<dbReference type="RefSeq" id="XP_002668743.1">
    <property type="nucleotide sequence ID" value="XM_002668697.1"/>
</dbReference>
<accession>D2W4K3</accession>